<dbReference type="PANTHER" id="PTHR22990:SF15">
    <property type="entry name" value="F-BOX ONLY PROTEIN 10"/>
    <property type="match status" value="1"/>
</dbReference>
<dbReference type="InterPro" id="IPR012334">
    <property type="entry name" value="Pectin_lyas_fold"/>
</dbReference>
<evidence type="ECO:0000259" key="2">
    <source>
        <dbReference type="Pfam" id="PF13229"/>
    </source>
</evidence>
<evidence type="ECO:0000256" key="1">
    <source>
        <dbReference type="ARBA" id="ARBA00022737"/>
    </source>
</evidence>
<dbReference type="SMART" id="SM00710">
    <property type="entry name" value="PbH1"/>
    <property type="match status" value="9"/>
</dbReference>
<dbReference type="SUPFAM" id="SSF51126">
    <property type="entry name" value="Pectin lyase-like"/>
    <property type="match status" value="1"/>
</dbReference>
<evidence type="ECO:0000313" key="4">
    <source>
        <dbReference type="Proteomes" id="UP000278398"/>
    </source>
</evidence>
<dbReference type="InterPro" id="IPR006626">
    <property type="entry name" value="PbH1"/>
</dbReference>
<dbReference type="InterPro" id="IPR039448">
    <property type="entry name" value="Beta_helix"/>
</dbReference>
<accession>A0A429YUS2</accession>
<dbReference type="RefSeq" id="WP_126701099.1">
    <property type="nucleotide sequence ID" value="NZ_RWKW01000062.1"/>
</dbReference>
<sequence length="416" mass="41926">PVAFGLRPGGFDDQGQALSRLLKAAAERDAPVALPAGTFVVSNVVLPRRLVLSGVSGATRLVYGGGGHLLACDGAEHIELTGLVLDGADRRLAEGVQATLDLRGVARLVVDGCTFIGSGRSAVSLAGCGGRVTRSTISGAANVGLYSVDATGLEIAGNTVTDCGNGGILVHRRTPGEDGTMVTGNRVQRISARNGGTGQVGNGINVFRAGSVMVSGNHVSDCAFSAIRSNGGSNLQVTSNTCLRSGETAIYSEFAFEGAVISNNIVDGAAKGISIVNFNEGGRLGVCSGNLVRNLSAKGPYESSGAGFGIGITVEADTAVTGNVIEGAPSFGMQLGWGSFLRNVTATGNVIRKAGTGIAVSVVEGAGAAIISDNVISETKNSAIVGHRWGKAATGDLARTGPAGFPHLTVERNHVG</sequence>
<gene>
    <name evidence="3" type="ORF">EJC49_16815</name>
</gene>
<dbReference type="PANTHER" id="PTHR22990">
    <property type="entry name" value="F-BOX ONLY PROTEIN"/>
    <property type="match status" value="1"/>
</dbReference>
<dbReference type="InterPro" id="IPR011050">
    <property type="entry name" value="Pectin_lyase_fold/virulence"/>
</dbReference>
<keyword evidence="1" id="KW-0677">Repeat</keyword>
<dbReference type="Pfam" id="PF13229">
    <property type="entry name" value="Beta_helix"/>
    <property type="match status" value="1"/>
</dbReference>
<dbReference type="InterPro" id="IPR022444">
    <property type="entry name" value="Cofactor-bd_rpt"/>
</dbReference>
<dbReference type="EMBL" id="RWKW01000062">
    <property type="protein sequence ID" value="RST85201.1"/>
    <property type="molecule type" value="Genomic_DNA"/>
</dbReference>
<dbReference type="NCBIfam" id="TIGR03807">
    <property type="entry name" value="RR_fam_repeat"/>
    <property type="match status" value="2"/>
</dbReference>
<dbReference type="InterPro" id="IPR051550">
    <property type="entry name" value="SCF-Subunits/Alg-Epimerases"/>
</dbReference>
<feature type="domain" description="Right handed beta helix" evidence="2">
    <location>
        <begin position="121"/>
        <end position="277"/>
    </location>
</feature>
<name>A0A429YUS2_9HYPH</name>
<protein>
    <submittedName>
        <fullName evidence="3">TIGR03808 family TAT-translocated repetitive protein</fullName>
    </submittedName>
</protein>
<reference evidence="3 4" key="1">
    <citation type="submission" date="2018-12" db="EMBL/GenBank/DDBJ databases">
        <title>Mesorhizobium carbonis sp. nov., isolated from coal mine water.</title>
        <authorList>
            <person name="Xin W."/>
            <person name="Xu Z."/>
            <person name="Xiang F."/>
            <person name="Zhang J."/>
            <person name="Xi L."/>
            <person name="Liu J."/>
        </authorList>
    </citation>
    <scope>NUCLEOTIDE SEQUENCE [LARGE SCALE GENOMIC DNA]</scope>
    <source>
        <strain evidence="3 4">B2.3</strain>
    </source>
</reference>
<keyword evidence="4" id="KW-1185">Reference proteome</keyword>
<dbReference type="Proteomes" id="UP000278398">
    <property type="component" value="Unassembled WGS sequence"/>
</dbReference>
<feature type="non-terminal residue" evidence="3">
    <location>
        <position position="1"/>
    </location>
</feature>
<dbReference type="Gene3D" id="2.160.20.10">
    <property type="entry name" value="Single-stranded right-handed beta-helix, Pectin lyase-like"/>
    <property type="match status" value="1"/>
</dbReference>
<dbReference type="NCBIfam" id="TIGR03808">
    <property type="entry name" value="RR_plus_rpt_1"/>
    <property type="match status" value="1"/>
</dbReference>
<proteinExistence type="predicted"/>
<evidence type="ECO:0000313" key="3">
    <source>
        <dbReference type="EMBL" id="RST85201.1"/>
    </source>
</evidence>
<dbReference type="AlphaFoldDB" id="A0A429YUS2"/>
<dbReference type="OrthoDB" id="9788772at2"/>
<comment type="caution">
    <text evidence="3">The sequence shown here is derived from an EMBL/GenBank/DDBJ whole genome shotgun (WGS) entry which is preliminary data.</text>
</comment>
<dbReference type="InterPro" id="IPR022388">
    <property type="entry name" value="CHP03808"/>
</dbReference>
<organism evidence="3 4">
    <name type="scientific">Aquibium carbonis</name>
    <dbReference type="NCBI Taxonomy" id="2495581"/>
    <lineage>
        <taxon>Bacteria</taxon>
        <taxon>Pseudomonadati</taxon>
        <taxon>Pseudomonadota</taxon>
        <taxon>Alphaproteobacteria</taxon>
        <taxon>Hyphomicrobiales</taxon>
        <taxon>Phyllobacteriaceae</taxon>
        <taxon>Aquibium</taxon>
    </lineage>
</organism>